<dbReference type="InterPro" id="IPR032675">
    <property type="entry name" value="LRR_dom_sf"/>
</dbReference>
<dbReference type="InterPro" id="IPR003591">
    <property type="entry name" value="Leu-rich_rpt_typical-subtyp"/>
</dbReference>
<sequence>MIMFNIIVLLFYHVIPSSCYSINPLAPPNNTNRLMTQHITLNCDFSPSQDGHICTARNLNITSRNITIIRVSGEYFNGVGNGNVMNLIVTQQNLRYIPEGISNFFKNLEILTISRSNLMALRFTDFLGLQKLRKIFIVGNHISSIDDQTFKSIPNLEVLDLSSNKIKSIPFEAFSLARHLKILTLSNNLIRIFDILPFPVSSELRELRLNGNQLVRINVASIQHTKMLEFMDLSENLCIDLRYPDDFGDIVGMYTHIVKYCNDDTGVDGSGG</sequence>
<evidence type="ECO:0000256" key="3">
    <source>
        <dbReference type="ARBA" id="ARBA00022737"/>
    </source>
</evidence>
<gene>
    <name evidence="5" type="ORF">CHIRRI_LOCUS13209</name>
</gene>
<evidence type="ECO:0000313" key="6">
    <source>
        <dbReference type="Proteomes" id="UP001153620"/>
    </source>
</evidence>
<dbReference type="PANTHER" id="PTHR24373:SF392">
    <property type="entry name" value="NEPHROCAN"/>
    <property type="match status" value="1"/>
</dbReference>
<protein>
    <submittedName>
        <fullName evidence="5">Uncharacterized protein</fullName>
    </submittedName>
</protein>
<dbReference type="AlphaFoldDB" id="A0A9P0JF08"/>
<evidence type="ECO:0000256" key="4">
    <source>
        <dbReference type="SAM" id="SignalP"/>
    </source>
</evidence>
<dbReference type="Proteomes" id="UP001153620">
    <property type="component" value="Chromosome 4"/>
</dbReference>
<reference evidence="5" key="1">
    <citation type="submission" date="2022-01" db="EMBL/GenBank/DDBJ databases">
        <authorList>
            <person name="King R."/>
        </authorList>
    </citation>
    <scope>NUCLEOTIDE SEQUENCE</scope>
</reference>
<evidence type="ECO:0000313" key="5">
    <source>
        <dbReference type="EMBL" id="CAH1733879.1"/>
    </source>
</evidence>
<dbReference type="PANTHER" id="PTHR24373">
    <property type="entry name" value="SLIT RELATED LEUCINE-RICH REPEAT NEURONAL PROTEIN"/>
    <property type="match status" value="1"/>
</dbReference>
<keyword evidence="6" id="KW-1185">Reference proteome</keyword>
<dbReference type="SUPFAM" id="SSF52058">
    <property type="entry name" value="L domain-like"/>
    <property type="match status" value="1"/>
</dbReference>
<feature type="chain" id="PRO_5040187602" evidence="4">
    <location>
        <begin position="22"/>
        <end position="272"/>
    </location>
</feature>
<name>A0A9P0JF08_9DIPT</name>
<dbReference type="InterPro" id="IPR001611">
    <property type="entry name" value="Leu-rich_rpt"/>
</dbReference>
<reference evidence="5" key="2">
    <citation type="submission" date="2022-10" db="EMBL/GenBank/DDBJ databases">
        <authorList>
            <consortium name="ENA_rothamsted_submissions"/>
            <consortium name="culmorum"/>
            <person name="King R."/>
        </authorList>
    </citation>
    <scope>NUCLEOTIDE SEQUENCE</scope>
</reference>
<organism evidence="5 6">
    <name type="scientific">Chironomus riparius</name>
    <dbReference type="NCBI Taxonomy" id="315576"/>
    <lineage>
        <taxon>Eukaryota</taxon>
        <taxon>Metazoa</taxon>
        <taxon>Ecdysozoa</taxon>
        <taxon>Arthropoda</taxon>
        <taxon>Hexapoda</taxon>
        <taxon>Insecta</taxon>
        <taxon>Pterygota</taxon>
        <taxon>Neoptera</taxon>
        <taxon>Endopterygota</taxon>
        <taxon>Diptera</taxon>
        <taxon>Nematocera</taxon>
        <taxon>Chironomoidea</taxon>
        <taxon>Chironomidae</taxon>
        <taxon>Chironominae</taxon>
        <taxon>Chironomus</taxon>
    </lineage>
</organism>
<dbReference type="InterPro" id="IPR050328">
    <property type="entry name" value="Dev_Immune_Receptor"/>
</dbReference>
<dbReference type="Gene3D" id="3.80.10.10">
    <property type="entry name" value="Ribonuclease Inhibitor"/>
    <property type="match status" value="1"/>
</dbReference>
<proteinExistence type="predicted"/>
<dbReference type="OrthoDB" id="8019583at2759"/>
<keyword evidence="3" id="KW-0677">Repeat</keyword>
<evidence type="ECO:0000256" key="2">
    <source>
        <dbReference type="ARBA" id="ARBA00022729"/>
    </source>
</evidence>
<keyword evidence="2 4" id="KW-0732">Signal</keyword>
<keyword evidence="1" id="KW-0433">Leucine-rich repeat</keyword>
<evidence type="ECO:0000256" key="1">
    <source>
        <dbReference type="ARBA" id="ARBA00022614"/>
    </source>
</evidence>
<dbReference type="EMBL" id="OU895880">
    <property type="protein sequence ID" value="CAH1733879.1"/>
    <property type="molecule type" value="Genomic_DNA"/>
</dbReference>
<dbReference type="PROSITE" id="PS51450">
    <property type="entry name" value="LRR"/>
    <property type="match status" value="1"/>
</dbReference>
<dbReference type="SMART" id="SM00369">
    <property type="entry name" value="LRR_TYP"/>
    <property type="match status" value="3"/>
</dbReference>
<feature type="signal peptide" evidence="4">
    <location>
        <begin position="1"/>
        <end position="21"/>
    </location>
</feature>
<accession>A0A9P0JF08</accession>
<dbReference type="Pfam" id="PF13855">
    <property type="entry name" value="LRR_8"/>
    <property type="match status" value="1"/>
</dbReference>